<dbReference type="CDD" id="cd17657">
    <property type="entry name" value="CDC14_N"/>
    <property type="match status" value="1"/>
</dbReference>
<feature type="domain" description="Dual specificity/tyrosine protein phosphatase N-terminal" evidence="1">
    <location>
        <begin position="27"/>
        <end position="132"/>
    </location>
</feature>
<dbReference type="Pfam" id="PF14671">
    <property type="entry name" value="DSPn"/>
    <property type="match status" value="1"/>
</dbReference>
<name>A0A5J4TUQ8_9EUKA</name>
<protein>
    <submittedName>
        <fullName evidence="2">Putative dual specificity protein phosphatase CDC14A</fullName>
    </submittedName>
</protein>
<dbReference type="Gene3D" id="3.90.190.10">
    <property type="entry name" value="Protein tyrosine phosphatase superfamily"/>
    <property type="match status" value="1"/>
</dbReference>
<evidence type="ECO:0000313" key="2">
    <source>
        <dbReference type="EMBL" id="KAA6361291.1"/>
    </source>
</evidence>
<dbReference type="InterPro" id="IPR029021">
    <property type="entry name" value="Prot-tyrosine_phosphatase-like"/>
</dbReference>
<organism evidence="2 3">
    <name type="scientific">Streblomastix strix</name>
    <dbReference type="NCBI Taxonomy" id="222440"/>
    <lineage>
        <taxon>Eukaryota</taxon>
        <taxon>Metamonada</taxon>
        <taxon>Preaxostyla</taxon>
        <taxon>Oxymonadida</taxon>
        <taxon>Streblomastigidae</taxon>
        <taxon>Streblomastix</taxon>
    </lineage>
</organism>
<evidence type="ECO:0000313" key="3">
    <source>
        <dbReference type="Proteomes" id="UP000324800"/>
    </source>
</evidence>
<gene>
    <name evidence="2" type="ORF">EZS28_043182</name>
</gene>
<accession>A0A5J4TUQ8</accession>
<comment type="caution">
    <text evidence="2">The sequence shown here is derived from an EMBL/GenBank/DDBJ whole genome shotgun (WGS) entry which is preliminary data.</text>
</comment>
<dbReference type="AlphaFoldDB" id="A0A5J4TUQ8"/>
<reference evidence="2 3" key="1">
    <citation type="submission" date="2019-03" db="EMBL/GenBank/DDBJ databases">
        <title>Single cell metagenomics reveals metabolic interactions within the superorganism composed of flagellate Streblomastix strix and complex community of Bacteroidetes bacteria on its surface.</title>
        <authorList>
            <person name="Treitli S.C."/>
            <person name="Kolisko M."/>
            <person name="Husnik F."/>
            <person name="Keeling P."/>
            <person name="Hampl V."/>
        </authorList>
    </citation>
    <scope>NUCLEOTIDE SEQUENCE [LARGE SCALE GENOMIC DNA]</scope>
    <source>
        <strain evidence="2">ST1C</strain>
    </source>
</reference>
<dbReference type="OrthoDB" id="266663at2759"/>
<evidence type="ECO:0000259" key="1">
    <source>
        <dbReference type="Pfam" id="PF14671"/>
    </source>
</evidence>
<dbReference type="InterPro" id="IPR029260">
    <property type="entry name" value="DSPn"/>
</dbReference>
<dbReference type="EMBL" id="SNRW01025754">
    <property type="protein sequence ID" value="KAA6361291.1"/>
    <property type="molecule type" value="Genomic_DNA"/>
</dbReference>
<dbReference type="Proteomes" id="UP000324800">
    <property type="component" value="Unassembled WGS sequence"/>
</dbReference>
<dbReference type="SUPFAM" id="SSF52799">
    <property type="entry name" value="(Phosphotyrosine protein) phosphatases II"/>
    <property type="match status" value="1"/>
</dbReference>
<sequence>MAEQSNQVQFQSEEVVNISEIPQNSVEIVKNKLYFLNINKQPLLSERDQFFTTDSTLRYKSFGLDFGPLNIGYVYRFCTMIDNLIQEHQNDNERFFYFSSFDQEKRANAIFLIVSYMTLFQNKTSQEAFEPFE</sequence>
<proteinExistence type="predicted"/>